<organism evidence="2 3">
    <name type="scientific">Athelia psychrophila</name>
    <dbReference type="NCBI Taxonomy" id="1759441"/>
    <lineage>
        <taxon>Eukaryota</taxon>
        <taxon>Fungi</taxon>
        <taxon>Dikarya</taxon>
        <taxon>Basidiomycota</taxon>
        <taxon>Agaricomycotina</taxon>
        <taxon>Agaricomycetes</taxon>
        <taxon>Agaricomycetidae</taxon>
        <taxon>Atheliales</taxon>
        <taxon>Atheliaceae</taxon>
        <taxon>Athelia</taxon>
    </lineage>
</organism>
<feature type="compositionally biased region" description="Polar residues" evidence="1">
    <location>
        <begin position="162"/>
        <end position="175"/>
    </location>
</feature>
<feature type="region of interest" description="Disordered" evidence="1">
    <location>
        <begin position="1"/>
        <end position="94"/>
    </location>
</feature>
<feature type="region of interest" description="Disordered" evidence="1">
    <location>
        <begin position="157"/>
        <end position="197"/>
    </location>
</feature>
<gene>
    <name evidence="2" type="ORF">FIBSPDRAFT_959819</name>
</gene>
<dbReference type="AlphaFoldDB" id="A0A166D239"/>
<feature type="compositionally biased region" description="Basic and acidic residues" evidence="1">
    <location>
        <begin position="23"/>
        <end position="34"/>
    </location>
</feature>
<sequence>MSECGSFAVRRRSSLLDDNNNDNNDKDNDNDNTGKRANGQGARGIGLVLGPSPPCRAPGPTSRFCDPIPPPSTLIHPHTTHISGPNERHVRADTPSRDIAPAPELAPSSLRALPTQSRAGPHTFSKCMGMFPGPLSTGTRVAPPQTCVRTLLIGVLRPPSRSPTNGLQHRQSSLPHRTRHRTIASDSFLQSLSTSRL</sequence>
<evidence type="ECO:0000256" key="1">
    <source>
        <dbReference type="SAM" id="MobiDB-lite"/>
    </source>
</evidence>
<keyword evidence="3" id="KW-1185">Reference proteome</keyword>
<dbReference type="EMBL" id="KV417620">
    <property type="protein sequence ID" value="KZP14229.1"/>
    <property type="molecule type" value="Genomic_DNA"/>
</dbReference>
<proteinExistence type="predicted"/>
<accession>A0A166D239</accession>
<feature type="compositionally biased region" description="Polar residues" evidence="1">
    <location>
        <begin position="184"/>
        <end position="197"/>
    </location>
</feature>
<evidence type="ECO:0000313" key="2">
    <source>
        <dbReference type="EMBL" id="KZP14229.1"/>
    </source>
</evidence>
<protein>
    <submittedName>
        <fullName evidence="2">Uncharacterized protein</fullName>
    </submittedName>
</protein>
<evidence type="ECO:0000313" key="3">
    <source>
        <dbReference type="Proteomes" id="UP000076532"/>
    </source>
</evidence>
<dbReference type="Proteomes" id="UP000076532">
    <property type="component" value="Unassembled WGS sequence"/>
</dbReference>
<name>A0A166D239_9AGAM</name>
<reference evidence="2 3" key="1">
    <citation type="journal article" date="2016" name="Mol. Biol. Evol.">
        <title>Comparative Genomics of Early-Diverging Mushroom-Forming Fungi Provides Insights into the Origins of Lignocellulose Decay Capabilities.</title>
        <authorList>
            <person name="Nagy L.G."/>
            <person name="Riley R."/>
            <person name="Tritt A."/>
            <person name="Adam C."/>
            <person name="Daum C."/>
            <person name="Floudas D."/>
            <person name="Sun H."/>
            <person name="Yadav J.S."/>
            <person name="Pangilinan J."/>
            <person name="Larsson K.H."/>
            <person name="Matsuura K."/>
            <person name="Barry K."/>
            <person name="Labutti K."/>
            <person name="Kuo R."/>
            <person name="Ohm R.A."/>
            <person name="Bhattacharya S.S."/>
            <person name="Shirouzu T."/>
            <person name="Yoshinaga Y."/>
            <person name="Martin F.M."/>
            <person name="Grigoriev I.V."/>
            <person name="Hibbett D.S."/>
        </authorList>
    </citation>
    <scope>NUCLEOTIDE SEQUENCE [LARGE SCALE GENOMIC DNA]</scope>
    <source>
        <strain evidence="2 3">CBS 109695</strain>
    </source>
</reference>